<feature type="chain" id="PRO_5047453461" evidence="1">
    <location>
        <begin position="21"/>
        <end position="136"/>
    </location>
</feature>
<evidence type="ECO:0000256" key="1">
    <source>
        <dbReference type="SAM" id="SignalP"/>
    </source>
</evidence>
<evidence type="ECO:0000313" key="3">
    <source>
        <dbReference type="EMBL" id="MDO6415686.1"/>
    </source>
</evidence>
<dbReference type="PROSITE" id="PS50222">
    <property type="entry name" value="EF_HAND_2"/>
    <property type="match status" value="2"/>
</dbReference>
<dbReference type="Gene3D" id="1.10.238.10">
    <property type="entry name" value="EF-hand"/>
    <property type="match status" value="1"/>
</dbReference>
<organism evidence="3 4">
    <name type="scientific">Sphingomonas natans</name>
    <dbReference type="NCBI Taxonomy" id="3063330"/>
    <lineage>
        <taxon>Bacteria</taxon>
        <taxon>Pseudomonadati</taxon>
        <taxon>Pseudomonadota</taxon>
        <taxon>Alphaproteobacteria</taxon>
        <taxon>Sphingomonadales</taxon>
        <taxon>Sphingomonadaceae</taxon>
        <taxon>Sphingomonas</taxon>
    </lineage>
</organism>
<dbReference type="SMART" id="SM00054">
    <property type="entry name" value="EFh"/>
    <property type="match status" value="2"/>
</dbReference>
<accession>A0ABT8YBG7</accession>
<proteinExistence type="predicted"/>
<feature type="domain" description="EF-hand" evidence="2">
    <location>
        <begin position="32"/>
        <end position="67"/>
    </location>
</feature>
<keyword evidence="4" id="KW-1185">Reference proteome</keyword>
<evidence type="ECO:0000313" key="4">
    <source>
        <dbReference type="Proteomes" id="UP001169764"/>
    </source>
</evidence>
<reference evidence="3" key="1">
    <citation type="submission" date="2023-07" db="EMBL/GenBank/DDBJ databases">
        <authorList>
            <person name="Kim M."/>
        </authorList>
    </citation>
    <scope>NUCLEOTIDE SEQUENCE</scope>
    <source>
        <strain evidence="3">BIUV-7</strain>
    </source>
</reference>
<dbReference type="PROSITE" id="PS00018">
    <property type="entry name" value="EF_HAND_1"/>
    <property type="match status" value="2"/>
</dbReference>
<dbReference type="InterPro" id="IPR002048">
    <property type="entry name" value="EF_hand_dom"/>
</dbReference>
<dbReference type="SUPFAM" id="SSF47473">
    <property type="entry name" value="EF-hand"/>
    <property type="match status" value="1"/>
</dbReference>
<dbReference type="RefSeq" id="WP_303543991.1">
    <property type="nucleotide sequence ID" value="NZ_JAUOTP010000007.1"/>
</dbReference>
<protein>
    <submittedName>
        <fullName evidence="3">EF-hand domain-containing protein</fullName>
    </submittedName>
</protein>
<dbReference type="Pfam" id="PF13202">
    <property type="entry name" value="EF-hand_5"/>
    <property type="match status" value="2"/>
</dbReference>
<name>A0ABT8YBG7_9SPHN</name>
<gene>
    <name evidence="3" type="ORF">Q4F19_14950</name>
</gene>
<dbReference type="InterPro" id="IPR018247">
    <property type="entry name" value="EF_Hand_1_Ca_BS"/>
</dbReference>
<sequence length="136" mass="14810">MKHIYLFACLLLGASGAAGAQTIPNRPIQRNEIVAAAKRQFAAIDANHDGVVTLDEYGRFRATAAGRAAAASDNPFQHVGSHWFEHADPNGTGRVTLDMAAQRPLQMFDQFDLNHDGTLGLDELKLARTMMAFTSR</sequence>
<keyword evidence="1" id="KW-0732">Signal</keyword>
<feature type="domain" description="EF-hand" evidence="2">
    <location>
        <begin position="99"/>
        <end position="134"/>
    </location>
</feature>
<comment type="caution">
    <text evidence="3">The sequence shown here is derived from an EMBL/GenBank/DDBJ whole genome shotgun (WGS) entry which is preliminary data.</text>
</comment>
<feature type="signal peptide" evidence="1">
    <location>
        <begin position="1"/>
        <end position="20"/>
    </location>
</feature>
<dbReference type="InterPro" id="IPR011992">
    <property type="entry name" value="EF-hand-dom_pair"/>
</dbReference>
<dbReference type="Proteomes" id="UP001169764">
    <property type="component" value="Unassembled WGS sequence"/>
</dbReference>
<evidence type="ECO:0000259" key="2">
    <source>
        <dbReference type="PROSITE" id="PS50222"/>
    </source>
</evidence>
<dbReference type="EMBL" id="JAUOTP010000007">
    <property type="protein sequence ID" value="MDO6415686.1"/>
    <property type="molecule type" value="Genomic_DNA"/>
</dbReference>